<organism evidence="2 3">
    <name type="scientific">Vitis vinifera</name>
    <name type="common">Grape</name>
    <dbReference type="NCBI Taxonomy" id="29760"/>
    <lineage>
        <taxon>Eukaryota</taxon>
        <taxon>Viridiplantae</taxon>
        <taxon>Streptophyta</taxon>
        <taxon>Embryophyta</taxon>
        <taxon>Tracheophyta</taxon>
        <taxon>Spermatophyta</taxon>
        <taxon>Magnoliopsida</taxon>
        <taxon>eudicotyledons</taxon>
        <taxon>Gunneridae</taxon>
        <taxon>Pentapetalae</taxon>
        <taxon>rosids</taxon>
        <taxon>Vitales</taxon>
        <taxon>Vitaceae</taxon>
        <taxon>Viteae</taxon>
        <taxon>Vitis</taxon>
    </lineage>
</organism>
<feature type="region of interest" description="Disordered" evidence="1">
    <location>
        <begin position="366"/>
        <end position="387"/>
    </location>
</feature>
<dbReference type="EMBL" id="QGNW01001983">
    <property type="protein sequence ID" value="RVW26786.1"/>
    <property type="molecule type" value="Genomic_DNA"/>
</dbReference>
<dbReference type="Proteomes" id="UP000288805">
    <property type="component" value="Unassembled WGS sequence"/>
</dbReference>
<comment type="caution">
    <text evidence="2">The sequence shown here is derived from an EMBL/GenBank/DDBJ whole genome shotgun (WGS) entry which is preliminary data.</text>
</comment>
<reference evidence="2 3" key="1">
    <citation type="journal article" date="2018" name="PLoS Genet.">
        <title>Population sequencing reveals clonal diversity and ancestral inbreeding in the grapevine cultivar Chardonnay.</title>
        <authorList>
            <person name="Roach M.J."/>
            <person name="Johnson D.L."/>
            <person name="Bohlmann J."/>
            <person name="van Vuuren H.J."/>
            <person name="Jones S.J."/>
            <person name="Pretorius I.S."/>
            <person name="Schmidt S.A."/>
            <person name="Borneman A.R."/>
        </authorList>
    </citation>
    <scope>NUCLEOTIDE SEQUENCE [LARGE SCALE GENOMIC DNA]</scope>
    <source>
        <strain evidence="3">cv. Chardonnay</strain>
        <tissue evidence="2">Leaf</tissue>
    </source>
</reference>
<proteinExistence type="predicted"/>
<protein>
    <submittedName>
        <fullName evidence="2">Uncharacterized protein</fullName>
    </submittedName>
</protein>
<feature type="region of interest" description="Disordered" evidence="1">
    <location>
        <begin position="194"/>
        <end position="216"/>
    </location>
</feature>
<evidence type="ECO:0000313" key="2">
    <source>
        <dbReference type="EMBL" id="RVW26786.1"/>
    </source>
</evidence>
<sequence>MISHQNPIPQGISQCESGFGTRVPLHSTVTSISQLRNSLRSCCENGILLRNWRFVAKLKLTLRLPFFLFIPSFELRKGFQNQSTILAACSSSSPSHAVRASEDSAKGAKSRFCSRTFTVKGQILLRSSPCHQSRRQDDTLPGQAARPLQKKPRVESSEPIDLTEQSPEQSPSHHRFNLRYPRQILHQLQLQFPRQFHPPVPSPHPKKKSQEPQVPLPEPQIQVETPLEESEARACPIIPAAEEYHMEQLLAPRDFFYHRIATDFYQSMTTKEHWTQRREFSWKPCTNVRRILLWASSSDHGSLLYFEEKLERKRICREPFTLDKWNNMMAYKIDQPGQPQPAARRASPRRIPEGITVAAPAIPRAPPAAPAHLSHPHQLSRGWPSYI</sequence>
<evidence type="ECO:0000313" key="3">
    <source>
        <dbReference type="Proteomes" id="UP000288805"/>
    </source>
</evidence>
<name>A0A438CUA1_VITVI</name>
<accession>A0A438CUA1</accession>
<feature type="region of interest" description="Disordered" evidence="1">
    <location>
        <begin position="128"/>
        <end position="174"/>
    </location>
</feature>
<evidence type="ECO:0000256" key="1">
    <source>
        <dbReference type="SAM" id="MobiDB-lite"/>
    </source>
</evidence>
<gene>
    <name evidence="2" type="ORF">CK203_099732</name>
</gene>
<dbReference type="AlphaFoldDB" id="A0A438CUA1"/>